<dbReference type="Gene3D" id="3.30.559.70">
    <property type="entry name" value="Choline/Carnitine o-acyltransferase, domain 2"/>
    <property type="match status" value="1"/>
</dbReference>
<dbReference type="InterPro" id="IPR042231">
    <property type="entry name" value="Cho/carn_acyl_trans_2"/>
</dbReference>
<name>A0A7E4VWJ5_PANRE</name>
<dbReference type="GO" id="GO:0004092">
    <property type="term" value="F:carnitine O-acetyltransferase activity"/>
    <property type="evidence" value="ECO:0007669"/>
    <property type="project" value="TreeGrafter"/>
</dbReference>
<reference evidence="7" key="2">
    <citation type="submission" date="2020-10" db="UniProtKB">
        <authorList>
            <consortium name="WormBaseParasite"/>
        </authorList>
    </citation>
    <scope>IDENTIFICATION</scope>
</reference>
<feature type="active site" description="Proton acceptor" evidence="4">
    <location>
        <position position="344"/>
    </location>
</feature>
<dbReference type="Gene3D" id="3.30.559.10">
    <property type="entry name" value="Chloramphenicol acetyltransferase-like domain"/>
    <property type="match status" value="1"/>
</dbReference>
<evidence type="ECO:0000256" key="1">
    <source>
        <dbReference type="ARBA" id="ARBA00005232"/>
    </source>
</evidence>
<dbReference type="Pfam" id="PF00755">
    <property type="entry name" value="Carn_acyltransf"/>
    <property type="match status" value="1"/>
</dbReference>
<dbReference type="GO" id="GO:0019254">
    <property type="term" value="P:carnitine metabolic process, CoA-linked"/>
    <property type="evidence" value="ECO:0007669"/>
    <property type="project" value="TreeGrafter"/>
</dbReference>
<dbReference type="PANTHER" id="PTHR22589">
    <property type="entry name" value="CARNITINE O-ACYLTRANSFERASE"/>
    <property type="match status" value="1"/>
</dbReference>
<dbReference type="InterPro" id="IPR039551">
    <property type="entry name" value="Cho/carn_acyl_trans"/>
</dbReference>
<evidence type="ECO:0000313" key="7">
    <source>
        <dbReference type="WBParaSite" id="Pan_g3898.t1"/>
    </source>
</evidence>
<dbReference type="Proteomes" id="UP000492821">
    <property type="component" value="Unassembled WGS sequence"/>
</dbReference>
<keyword evidence="3" id="KW-0012">Acyltransferase</keyword>
<dbReference type="PANTHER" id="PTHR22589:SF103">
    <property type="entry name" value="CARNITINE O-ACETYL-TRANSFERASE, ISOFORM A-RELATED"/>
    <property type="match status" value="1"/>
</dbReference>
<dbReference type="GO" id="GO:0005777">
    <property type="term" value="C:peroxisome"/>
    <property type="evidence" value="ECO:0007669"/>
    <property type="project" value="TreeGrafter"/>
</dbReference>
<dbReference type="InterPro" id="IPR000542">
    <property type="entry name" value="Carn_acyl_trans"/>
</dbReference>
<comment type="similarity">
    <text evidence="1">Belongs to the carnitine/choline acetyltransferase family.</text>
</comment>
<dbReference type="InterPro" id="IPR023213">
    <property type="entry name" value="CAT-like_dom_sf"/>
</dbReference>
<dbReference type="AlphaFoldDB" id="A0A7E4VWJ5"/>
<evidence type="ECO:0000256" key="3">
    <source>
        <dbReference type="ARBA" id="ARBA00023315"/>
    </source>
</evidence>
<proteinExistence type="inferred from homology"/>
<evidence type="ECO:0000259" key="5">
    <source>
        <dbReference type="Pfam" id="PF00755"/>
    </source>
</evidence>
<evidence type="ECO:0000256" key="4">
    <source>
        <dbReference type="PIRSR" id="PIRSR600542-1"/>
    </source>
</evidence>
<feature type="domain" description="Choline/carnitine acyltransferase" evidence="5">
    <location>
        <begin position="44"/>
        <end position="612"/>
    </location>
</feature>
<sequence>MLHQRQRWSVCALRLFDLSRHQALAGCAITQTMPYSKLPKLMPPDLDNTLKTFLEFAQPLQTYQDFEKTKKLTQEFVKSGEAQTLHELLVDRAEKLNNWLTPWWLNIAYLQARTPLPIITSPGVAFPPLEYSGEEGQIATAAKMIQAALNYHHKIISDHLPEDKAGKVPFDMSQYKFLFGTTRVPKLVQDEIVYGASKPKFAQHILVTRNGHTFYFPVYDQNDIVLGTDVLEGLIRDYVIPNSQTRVSHPVNLVSSDDRDTWAKLYEKLKKRNPQEIQAYEDALFILSLDSQVPVNPDRNRYEEQMRQQLTGGGADENGINRWFDKTLQFNIGFDGYSGLTYEHTPAEGPPVANLMDNVCSRFESNTFVKESSNEPVDVPRELKFNVDQSDEDVIAGSAAALNRAAFDLEVRFLSFREFGKNVPKKAKLSPDSFIQMAFQVAHYRLHHILPPTYETATLRKFSEGRTDTIRLPNPVSALFTKTFVDNRENQSAKELAKLFRDAVTSHKNYSVRAMLGQGIDRHLLGLRLIASEKGIDAPKLFSGDAYRKMTHFRVSTSQVPTRFVIPMGFGPSAPDCYGICYNPQEDAIHFTLSAFNSCKETSAKKFAAELERVLNDFKTLLEDSGDLSNAKL</sequence>
<reference evidence="6" key="1">
    <citation type="journal article" date="2013" name="Genetics">
        <title>The draft genome and transcriptome of Panagrellus redivivus are shaped by the harsh demands of a free-living lifestyle.</title>
        <authorList>
            <person name="Srinivasan J."/>
            <person name="Dillman A.R."/>
            <person name="Macchietto M.G."/>
            <person name="Heikkinen L."/>
            <person name="Lakso M."/>
            <person name="Fracchia K.M."/>
            <person name="Antoshechkin I."/>
            <person name="Mortazavi A."/>
            <person name="Wong G."/>
            <person name="Sternberg P.W."/>
        </authorList>
    </citation>
    <scope>NUCLEOTIDE SEQUENCE [LARGE SCALE GENOMIC DNA]</scope>
    <source>
        <strain evidence="6">MT8872</strain>
    </source>
</reference>
<dbReference type="SUPFAM" id="SSF52777">
    <property type="entry name" value="CoA-dependent acyltransferases"/>
    <property type="match status" value="2"/>
</dbReference>
<evidence type="ECO:0000313" key="6">
    <source>
        <dbReference type="Proteomes" id="UP000492821"/>
    </source>
</evidence>
<accession>A0A7E4VWJ5</accession>
<keyword evidence="6" id="KW-1185">Reference proteome</keyword>
<protein>
    <submittedName>
        <fullName evidence="7">Carn_acyltransf domain-containing protein</fullName>
    </submittedName>
</protein>
<organism evidence="6 7">
    <name type="scientific">Panagrellus redivivus</name>
    <name type="common">Microworm</name>
    <dbReference type="NCBI Taxonomy" id="6233"/>
    <lineage>
        <taxon>Eukaryota</taxon>
        <taxon>Metazoa</taxon>
        <taxon>Ecdysozoa</taxon>
        <taxon>Nematoda</taxon>
        <taxon>Chromadorea</taxon>
        <taxon>Rhabditida</taxon>
        <taxon>Tylenchina</taxon>
        <taxon>Panagrolaimomorpha</taxon>
        <taxon>Panagrolaimoidea</taxon>
        <taxon>Panagrolaimidae</taxon>
        <taxon>Panagrellus</taxon>
    </lineage>
</organism>
<keyword evidence="2" id="KW-0808">Transferase</keyword>
<evidence type="ECO:0000256" key="2">
    <source>
        <dbReference type="ARBA" id="ARBA00022679"/>
    </source>
</evidence>
<dbReference type="WBParaSite" id="Pan_g3898.t1">
    <property type="protein sequence ID" value="Pan_g3898.t1"/>
    <property type="gene ID" value="Pan_g3898"/>
</dbReference>